<dbReference type="Pfam" id="PF02518">
    <property type="entry name" value="HATPase_c"/>
    <property type="match status" value="1"/>
</dbReference>
<keyword evidence="4" id="KW-0597">Phosphoprotein</keyword>
<dbReference type="SMART" id="SM00388">
    <property type="entry name" value="HisKA"/>
    <property type="match status" value="1"/>
</dbReference>
<evidence type="ECO:0000256" key="7">
    <source>
        <dbReference type="ARBA" id="ARBA00022777"/>
    </source>
</evidence>
<evidence type="ECO:0000256" key="1">
    <source>
        <dbReference type="ARBA" id="ARBA00000085"/>
    </source>
</evidence>
<dbReference type="RefSeq" id="WP_233264031.1">
    <property type="nucleotide sequence ID" value="NZ_BAABKY010000001.1"/>
</dbReference>
<keyword evidence="6 10" id="KW-0812">Transmembrane</keyword>
<proteinExistence type="predicted"/>
<dbReference type="Gene3D" id="3.30.565.10">
    <property type="entry name" value="Histidine kinase-like ATPase, C-terminal domain"/>
    <property type="match status" value="1"/>
</dbReference>
<dbReference type="InterPro" id="IPR005467">
    <property type="entry name" value="His_kinase_dom"/>
</dbReference>
<evidence type="ECO:0000259" key="11">
    <source>
        <dbReference type="PROSITE" id="PS50109"/>
    </source>
</evidence>
<keyword evidence="8 10" id="KW-1133">Transmembrane helix</keyword>
<dbReference type="InterPro" id="IPR004358">
    <property type="entry name" value="Sig_transdc_His_kin-like_C"/>
</dbReference>
<keyword evidence="9 10" id="KW-0472">Membrane</keyword>
<dbReference type="PANTHER" id="PTHR45436:SF16">
    <property type="entry name" value="HISTIDINE KINASE"/>
    <property type="match status" value="1"/>
</dbReference>
<evidence type="ECO:0000256" key="5">
    <source>
        <dbReference type="ARBA" id="ARBA00022679"/>
    </source>
</evidence>
<sequence>MREIMAHGLPRKIKLAFITQALIGSIVITVGILLTGVIVRQKVVEKRVEQEARAFWDAYGRDPNHRMPSSSTMSSYVVIPGVAGPALPDELRGVTGNGVQRLRDSGRLVYVDRRPQGTLYLVFSAWLADQSVLLTGLVSLVLSLVTSGVLIWLTYRTSKRLVTPVSWLANQVAHWDPRDPDASAIAPAHLPPDAGDEVRKLSRALTGLSQRVGDFVQRERNFTRDASHELRTPLTVIRVATDLMLADPDNSPRAQRSLARVQQAGRDMESVIEAFLILAREADVAPQSEEFEVRDIVAAEVDRVRPLLADRPVTLSVHDEGSPRLVAPPHVLRVMVSNLLGNAVRFTESGNIDVRLMPDRVVIRDSGIGMSPEILAKAFDPFFRGDHTESDGKGMGLSIVRRLGERFGWPVSLASAPGQGTTAVIRFSR</sequence>
<gene>
    <name evidence="12" type="ORF">GCM10025759_10640</name>
</gene>
<dbReference type="Proteomes" id="UP001501083">
    <property type="component" value="Unassembled WGS sequence"/>
</dbReference>
<dbReference type="EC" id="2.7.13.3" evidence="3"/>
<dbReference type="InterPro" id="IPR036890">
    <property type="entry name" value="HATPase_C_sf"/>
</dbReference>
<protein>
    <recommendedName>
        <fullName evidence="3">histidine kinase</fullName>
        <ecNumber evidence="3">2.7.13.3</ecNumber>
    </recommendedName>
</protein>
<comment type="catalytic activity">
    <reaction evidence="1">
        <text>ATP + protein L-histidine = ADP + protein N-phospho-L-histidine.</text>
        <dbReference type="EC" id="2.7.13.3"/>
    </reaction>
</comment>
<dbReference type="PROSITE" id="PS50109">
    <property type="entry name" value="HIS_KIN"/>
    <property type="match status" value="1"/>
</dbReference>
<dbReference type="EMBL" id="BAABKY010000001">
    <property type="protein sequence ID" value="GAA5071463.1"/>
    <property type="molecule type" value="Genomic_DNA"/>
</dbReference>
<dbReference type="Pfam" id="PF00512">
    <property type="entry name" value="HisKA"/>
    <property type="match status" value="1"/>
</dbReference>
<evidence type="ECO:0000256" key="9">
    <source>
        <dbReference type="ARBA" id="ARBA00023136"/>
    </source>
</evidence>
<evidence type="ECO:0000256" key="8">
    <source>
        <dbReference type="ARBA" id="ARBA00022989"/>
    </source>
</evidence>
<dbReference type="SMART" id="SM00387">
    <property type="entry name" value="HATPase_c"/>
    <property type="match status" value="1"/>
</dbReference>
<evidence type="ECO:0000313" key="12">
    <source>
        <dbReference type="EMBL" id="GAA5071463.1"/>
    </source>
</evidence>
<keyword evidence="13" id="KW-1185">Reference proteome</keyword>
<feature type="transmembrane region" description="Helical" evidence="10">
    <location>
        <begin position="21"/>
        <end position="39"/>
    </location>
</feature>
<name>A0ABP9L615_9GAMM</name>
<evidence type="ECO:0000256" key="6">
    <source>
        <dbReference type="ARBA" id="ARBA00022692"/>
    </source>
</evidence>
<evidence type="ECO:0000256" key="2">
    <source>
        <dbReference type="ARBA" id="ARBA00004370"/>
    </source>
</evidence>
<keyword evidence="7 12" id="KW-0418">Kinase</keyword>
<dbReference type="GO" id="GO:0016301">
    <property type="term" value="F:kinase activity"/>
    <property type="evidence" value="ECO:0007669"/>
    <property type="project" value="UniProtKB-KW"/>
</dbReference>
<organism evidence="12 13">
    <name type="scientific">Lysobacter panacisoli</name>
    <dbReference type="NCBI Taxonomy" id="1255263"/>
    <lineage>
        <taxon>Bacteria</taxon>
        <taxon>Pseudomonadati</taxon>
        <taxon>Pseudomonadota</taxon>
        <taxon>Gammaproteobacteria</taxon>
        <taxon>Lysobacterales</taxon>
        <taxon>Lysobacteraceae</taxon>
        <taxon>Lysobacter</taxon>
    </lineage>
</organism>
<evidence type="ECO:0000256" key="3">
    <source>
        <dbReference type="ARBA" id="ARBA00012438"/>
    </source>
</evidence>
<dbReference type="InterPro" id="IPR036097">
    <property type="entry name" value="HisK_dim/P_sf"/>
</dbReference>
<evidence type="ECO:0000256" key="10">
    <source>
        <dbReference type="SAM" id="Phobius"/>
    </source>
</evidence>
<dbReference type="PANTHER" id="PTHR45436">
    <property type="entry name" value="SENSOR HISTIDINE KINASE YKOH"/>
    <property type="match status" value="1"/>
</dbReference>
<feature type="transmembrane region" description="Helical" evidence="10">
    <location>
        <begin position="132"/>
        <end position="153"/>
    </location>
</feature>
<evidence type="ECO:0000313" key="13">
    <source>
        <dbReference type="Proteomes" id="UP001501083"/>
    </source>
</evidence>
<keyword evidence="5" id="KW-0808">Transferase</keyword>
<dbReference type="SUPFAM" id="SSF55874">
    <property type="entry name" value="ATPase domain of HSP90 chaperone/DNA topoisomerase II/histidine kinase"/>
    <property type="match status" value="1"/>
</dbReference>
<accession>A0ABP9L615</accession>
<dbReference type="InterPro" id="IPR003594">
    <property type="entry name" value="HATPase_dom"/>
</dbReference>
<comment type="caution">
    <text evidence="12">The sequence shown here is derived from an EMBL/GenBank/DDBJ whole genome shotgun (WGS) entry which is preliminary data.</text>
</comment>
<evidence type="ECO:0000256" key="4">
    <source>
        <dbReference type="ARBA" id="ARBA00022553"/>
    </source>
</evidence>
<dbReference type="SUPFAM" id="SSF47384">
    <property type="entry name" value="Homodimeric domain of signal transducing histidine kinase"/>
    <property type="match status" value="1"/>
</dbReference>
<dbReference type="Gene3D" id="1.10.287.130">
    <property type="match status" value="1"/>
</dbReference>
<reference evidence="13" key="1">
    <citation type="journal article" date="2019" name="Int. J. Syst. Evol. Microbiol.">
        <title>The Global Catalogue of Microorganisms (GCM) 10K type strain sequencing project: providing services to taxonomists for standard genome sequencing and annotation.</title>
        <authorList>
            <consortium name="The Broad Institute Genomics Platform"/>
            <consortium name="The Broad Institute Genome Sequencing Center for Infectious Disease"/>
            <person name="Wu L."/>
            <person name="Ma J."/>
        </authorList>
    </citation>
    <scope>NUCLEOTIDE SEQUENCE [LARGE SCALE GENOMIC DNA]</scope>
    <source>
        <strain evidence="13">JCM 19212</strain>
    </source>
</reference>
<dbReference type="PRINTS" id="PR00344">
    <property type="entry name" value="BCTRLSENSOR"/>
</dbReference>
<feature type="domain" description="Histidine kinase" evidence="11">
    <location>
        <begin position="225"/>
        <end position="429"/>
    </location>
</feature>
<dbReference type="InterPro" id="IPR003661">
    <property type="entry name" value="HisK_dim/P_dom"/>
</dbReference>
<dbReference type="CDD" id="cd00082">
    <property type="entry name" value="HisKA"/>
    <property type="match status" value="1"/>
</dbReference>
<comment type="subcellular location">
    <subcellularLocation>
        <location evidence="2">Membrane</location>
    </subcellularLocation>
</comment>
<dbReference type="InterPro" id="IPR050428">
    <property type="entry name" value="TCS_sensor_his_kinase"/>
</dbReference>